<name>A0A1B6BZ38_9HEMI</name>
<dbReference type="EMBL" id="GEDC01030964">
    <property type="protein sequence ID" value="JAS06334.1"/>
    <property type="molecule type" value="Transcribed_RNA"/>
</dbReference>
<evidence type="ECO:0000313" key="2">
    <source>
        <dbReference type="EMBL" id="JAS06334.1"/>
    </source>
</evidence>
<reference evidence="2" key="1">
    <citation type="submission" date="2015-12" db="EMBL/GenBank/DDBJ databases">
        <title>De novo transcriptome assembly of four potential Pierce s Disease insect vectors from Arizona vineyards.</title>
        <authorList>
            <person name="Tassone E.E."/>
        </authorList>
    </citation>
    <scope>NUCLEOTIDE SEQUENCE</scope>
</reference>
<accession>A0A1B6BZ38</accession>
<gene>
    <name evidence="2" type="ORF">g.507</name>
</gene>
<feature type="signal peptide" evidence="1">
    <location>
        <begin position="1"/>
        <end position="21"/>
    </location>
</feature>
<protein>
    <recommendedName>
        <fullName evidence="3">Protein quiver</fullName>
    </recommendedName>
</protein>
<dbReference type="AlphaFoldDB" id="A0A1B6BZ38"/>
<evidence type="ECO:0000256" key="1">
    <source>
        <dbReference type="SAM" id="SignalP"/>
    </source>
</evidence>
<sequence>MATVDMILTCVLIFHVHDSLTFLCYQCRTSSCPKDKVFSKMPEPLKAVYRQRCLRDVNTGIETSCLWYENIKEIRRSCVDTKHPDFADTVKVGECKSIDVKVDGETVPTQVCRCGEHLCNFVKPDFDSEIQTVKLFDFPTCSSKRKWEIFSGSPCNTGSIILSVVCFYILNTVIN</sequence>
<organism evidence="2">
    <name type="scientific">Clastoptera arizonana</name>
    <name type="common">Arizona spittle bug</name>
    <dbReference type="NCBI Taxonomy" id="38151"/>
    <lineage>
        <taxon>Eukaryota</taxon>
        <taxon>Metazoa</taxon>
        <taxon>Ecdysozoa</taxon>
        <taxon>Arthropoda</taxon>
        <taxon>Hexapoda</taxon>
        <taxon>Insecta</taxon>
        <taxon>Pterygota</taxon>
        <taxon>Neoptera</taxon>
        <taxon>Paraneoptera</taxon>
        <taxon>Hemiptera</taxon>
        <taxon>Auchenorrhyncha</taxon>
        <taxon>Cercopoidea</taxon>
        <taxon>Clastopteridae</taxon>
        <taxon>Clastoptera</taxon>
    </lineage>
</organism>
<proteinExistence type="predicted"/>
<keyword evidence="1" id="KW-0732">Signal</keyword>
<feature type="chain" id="PRO_5008579972" description="Protein quiver" evidence="1">
    <location>
        <begin position="22"/>
        <end position="175"/>
    </location>
</feature>
<evidence type="ECO:0008006" key="3">
    <source>
        <dbReference type="Google" id="ProtNLM"/>
    </source>
</evidence>